<sequence length="115" mass="12749">MNNSNLWLLGAGITLVQIVYGSYLVFFGYDTLRIALHAFIALVILIISILGYFSTDIPVQKRILTGNIGLVIVISIIGIFIYTMDKPLITLVHLFLALGLLSNFSVLYGMERGKQ</sequence>
<proteinExistence type="predicted"/>
<feature type="transmembrane region" description="Helical" evidence="1">
    <location>
        <begin position="64"/>
        <end position="82"/>
    </location>
</feature>
<keyword evidence="1" id="KW-1133">Transmembrane helix</keyword>
<dbReference type="OrthoDB" id="40639at2157"/>
<comment type="caution">
    <text evidence="2">The sequence shown here is derived from an EMBL/GenBank/DDBJ whole genome shotgun (WGS) entry which is preliminary data.</text>
</comment>
<protein>
    <submittedName>
        <fullName evidence="2">Uncharacterized protein</fullName>
    </submittedName>
</protein>
<keyword evidence="3" id="KW-1185">Reference proteome</keyword>
<dbReference type="STRING" id="1160895.CM19_12015"/>
<keyword evidence="1" id="KW-0812">Transmembrane</keyword>
<name>A0A031LKR2_9CREN</name>
<evidence type="ECO:0000256" key="1">
    <source>
        <dbReference type="SAM" id="Phobius"/>
    </source>
</evidence>
<feature type="transmembrane region" description="Helical" evidence="1">
    <location>
        <begin position="34"/>
        <end position="52"/>
    </location>
</feature>
<evidence type="ECO:0000313" key="2">
    <source>
        <dbReference type="EMBL" id="EZQ01794.1"/>
    </source>
</evidence>
<feature type="transmembrane region" description="Helical" evidence="1">
    <location>
        <begin position="7"/>
        <end position="28"/>
    </location>
</feature>
<organism evidence="2 3">
    <name type="scientific">Candidatus Acidianus copahuensis</name>
    <dbReference type="NCBI Taxonomy" id="1160895"/>
    <lineage>
        <taxon>Archaea</taxon>
        <taxon>Thermoproteota</taxon>
        <taxon>Thermoprotei</taxon>
        <taxon>Sulfolobales</taxon>
        <taxon>Sulfolobaceae</taxon>
        <taxon>Acidianus</taxon>
    </lineage>
</organism>
<keyword evidence="1" id="KW-0472">Membrane</keyword>
<reference evidence="2 3" key="1">
    <citation type="submission" date="2014-03" db="EMBL/GenBank/DDBJ databases">
        <title>Draft genome sequence of the novel thermoacidophilic archaea Acidianus copahuensis ALE1 strain, isolated from Copahue volcanic area in Neuquen Argentina.</title>
        <authorList>
            <person name="Urbieta M.S."/>
            <person name="Rascovan N."/>
            <person name="Castro C."/>
            <person name="Revale S."/>
            <person name="Giaveno M.A."/>
            <person name="Vazquez M.P."/>
            <person name="Donati E.R."/>
        </authorList>
    </citation>
    <scope>NUCLEOTIDE SEQUENCE [LARGE SCALE GENOMIC DNA]</scope>
    <source>
        <strain evidence="2 3">ALE1</strain>
    </source>
</reference>
<dbReference type="RefSeq" id="WP_048100576.1">
    <property type="nucleotide sequence ID" value="NZ_JFZT01000061.1"/>
</dbReference>
<feature type="transmembrane region" description="Helical" evidence="1">
    <location>
        <begin position="88"/>
        <end position="110"/>
    </location>
</feature>
<accession>A0A031LKR2</accession>
<dbReference type="EMBL" id="JFZT01000061">
    <property type="protein sequence ID" value="EZQ01794.1"/>
    <property type="molecule type" value="Genomic_DNA"/>
</dbReference>
<dbReference type="AlphaFoldDB" id="A0A031LKR2"/>
<evidence type="ECO:0000313" key="3">
    <source>
        <dbReference type="Proteomes" id="UP000024332"/>
    </source>
</evidence>
<gene>
    <name evidence="2" type="ORF">CM19_12015</name>
</gene>
<dbReference type="Proteomes" id="UP000024332">
    <property type="component" value="Unassembled WGS sequence"/>
</dbReference>